<gene>
    <name evidence="1" type="ORF">BaRGS_00022228</name>
</gene>
<comment type="caution">
    <text evidence="1">The sequence shown here is derived from an EMBL/GenBank/DDBJ whole genome shotgun (WGS) entry which is preliminary data.</text>
</comment>
<keyword evidence="2" id="KW-1185">Reference proteome</keyword>
<proteinExistence type="predicted"/>
<dbReference type="Proteomes" id="UP001519460">
    <property type="component" value="Unassembled WGS sequence"/>
</dbReference>
<evidence type="ECO:0000313" key="1">
    <source>
        <dbReference type="EMBL" id="KAK7486562.1"/>
    </source>
</evidence>
<evidence type="ECO:0000313" key="2">
    <source>
        <dbReference type="Proteomes" id="UP001519460"/>
    </source>
</evidence>
<name>A0ABD0KI21_9CAEN</name>
<feature type="non-terminal residue" evidence="1">
    <location>
        <position position="59"/>
    </location>
</feature>
<dbReference type="EMBL" id="JACVVK020000177">
    <property type="protein sequence ID" value="KAK7486562.1"/>
    <property type="molecule type" value="Genomic_DNA"/>
</dbReference>
<dbReference type="AlphaFoldDB" id="A0ABD0KI21"/>
<protein>
    <submittedName>
        <fullName evidence="1">Uncharacterized protein</fullName>
    </submittedName>
</protein>
<reference evidence="1 2" key="1">
    <citation type="journal article" date="2023" name="Sci. Data">
        <title>Genome assembly of the Korean intertidal mud-creeper Batillaria attramentaria.</title>
        <authorList>
            <person name="Patra A.K."/>
            <person name="Ho P.T."/>
            <person name="Jun S."/>
            <person name="Lee S.J."/>
            <person name="Kim Y."/>
            <person name="Won Y.J."/>
        </authorList>
    </citation>
    <scope>NUCLEOTIDE SEQUENCE [LARGE SCALE GENOMIC DNA]</scope>
    <source>
        <strain evidence="1">Wonlab-2016</strain>
    </source>
</reference>
<sequence>MIQSAAMDYFDRLYALTIVPTLVQNSNLGIGSLRTQFCHCHSPAVIVYLQYNKRAFSQG</sequence>
<accession>A0ABD0KI21</accession>
<organism evidence="1 2">
    <name type="scientific">Batillaria attramentaria</name>
    <dbReference type="NCBI Taxonomy" id="370345"/>
    <lineage>
        <taxon>Eukaryota</taxon>
        <taxon>Metazoa</taxon>
        <taxon>Spiralia</taxon>
        <taxon>Lophotrochozoa</taxon>
        <taxon>Mollusca</taxon>
        <taxon>Gastropoda</taxon>
        <taxon>Caenogastropoda</taxon>
        <taxon>Sorbeoconcha</taxon>
        <taxon>Cerithioidea</taxon>
        <taxon>Batillariidae</taxon>
        <taxon>Batillaria</taxon>
    </lineage>
</organism>